<keyword evidence="2" id="KW-0646">Protease inhibitor</keyword>
<protein>
    <submittedName>
        <fullName>BTI-2=TRYPSIN inhibitor isoform</fullName>
    </submittedName>
</protein>
<dbReference type="PROSITE" id="PS00285">
    <property type="entry name" value="POTATO_INHIBITOR"/>
    <property type="match status" value="1"/>
</dbReference>
<keyword evidence="3" id="KW-0722">Serine protease inhibitor</keyword>
<dbReference type="PANTHER" id="PTHR33091:SF83">
    <property type="entry name" value="SERINE PROTEASE INHIBITOR, POTATO INHIBITOR I-TYPE FAMILY PROTEIN-RELATED"/>
    <property type="match status" value="1"/>
</dbReference>
<evidence type="ECO:0000256" key="3">
    <source>
        <dbReference type="ARBA" id="ARBA00022900"/>
    </source>
</evidence>
<evidence type="ECO:0000256" key="1">
    <source>
        <dbReference type="ARBA" id="ARBA00008210"/>
    </source>
</evidence>
<dbReference type="GO" id="GO:0009611">
    <property type="term" value="P:response to wounding"/>
    <property type="evidence" value="ECO:0007669"/>
    <property type="project" value="InterPro"/>
</dbReference>
<dbReference type="PRINTS" id="PR00292">
    <property type="entry name" value="POTATOINHBTR"/>
</dbReference>
<proteinExistence type="inferred from homology"/>
<dbReference type="InterPro" id="IPR000864">
    <property type="entry name" value="Prot_inh_pot1"/>
</dbReference>
<dbReference type="Pfam" id="PF00280">
    <property type="entry name" value="potato_inhibit"/>
    <property type="match status" value="1"/>
</dbReference>
<sequence>LRQSCGKQEWPELVGERGSKAAKIIENENEDVRAIVLPEGSAVPRDLRCDRVWVFVDERGVVVDTPVVM</sequence>
<dbReference type="PANTHER" id="PTHR33091">
    <property type="entry name" value="PROTEIN, PUTATIVE, EXPRESSED-RELATED"/>
    <property type="match status" value="1"/>
</dbReference>
<dbReference type="AlphaFoldDB" id="Q9S895"/>
<dbReference type="SUPFAM" id="SSF54654">
    <property type="entry name" value="CI-2 family of serine protease inhibitors"/>
    <property type="match status" value="1"/>
</dbReference>
<dbReference type="GO" id="GO:0004867">
    <property type="term" value="F:serine-type endopeptidase inhibitor activity"/>
    <property type="evidence" value="ECO:0007669"/>
    <property type="project" value="UniProtKB-KW"/>
</dbReference>
<comment type="similarity">
    <text evidence="1">Belongs to the protease inhibitor I13 (potato type I serine protease inhibitor) family.</text>
</comment>
<dbReference type="Gene3D" id="3.30.10.10">
    <property type="entry name" value="Trypsin Inhibitor V, subunit A"/>
    <property type="match status" value="1"/>
</dbReference>
<organism>
    <name type="scientific">Fagopyrum esculentum</name>
    <name type="common">Common buckwheat</name>
    <name type="synonym">Polygonum fagopyrum</name>
    <dbReference type="NCBI Taxonomy" id="3617"/>
    <lineage>
        <taxon>Eukaryota</taxon>
        <taxon>Viridiplantae</taxon>
        <taxon>Streptophyta</taxon>
        <taxon>Embryophyta</taxon>
        <taxon>Tracheophyta</taxon>
        <taxon>Spermatophyta</taxon>
        <taxon>Magnoliopsida</taxon>
        <taxon>eudicotyledons</taxon>
        <taxon>Gunneridae</taxon>
        <taxon>Pentapetalae</taxon>
        <taxon>Caryophyllales</taxon>
        <taxon>Polygonaceae</taxon>
        <taxon>Polygonoideae</taxon>
        <taxon>Fagopyreae</taxon>
        <taxon>Fagopyrum</taxon>
    </lineage>
</organism>
<dbReference type="InterPro" id="IPR036354">
    <property type="entry name" value="Prot_inh_pot1_sf"/>
</dbReference>
<reference key="1">
    <citation type="journal article" date="1996" name="Phytochemistry">
        <title>Complete amino acid sequences of two trypsin inhibitors from buckwheat seed.</title>
        <authorList>
            <person name="Pandya M.J."/>
            <person name="Smith D.A."/>
            <person name="Yarwood A."/>
            <person name="Gilroy J."/>
            <person name="Richardson M."/>
        </authorList>
    </citation>
    <scope>PROTEIN SEQUENCE</scope>
</reference>
<accession>Q9S895</accession>
<name>Q9S895_FAGES</name>
<evidence type="ECO:0000256" key="2">
    <source>
        <dbReference type="ARBA" id="ARBA00022690"/>
    </source>
</evidence>